<sequence length="177" mass="18458">MASLVAVIVVLAAALVQAAAAAAKTYIVGDSLGWKVPPGGVVAYSDWASQHKFMAGDILVFNFTGGHSVAIVSMDDFDACNTDNVTNVKLNSPVNYTLNSGHTYFICFYDDHCVEGQQLAVTASAIGSPTSSPAPWSSPSGQSDNNTPLPPLQPSSATRVVTTSFLISIAFVITNLC</sequence>
<gene>
    <name evidence="6" type="ORF">Fot_44157</name>
</gene>
<dbReference type="SUPFAM" id="SSF49503">
    <property type="entry name" value="Cupredoxins"/>
    <property type="match status" value="1"/>
</dbReference>
<dbReference type="PANTHER" id="PTHR33021:SF325">
    <property type="entry name" value="PHYTOCYANIN DOMAIN-CONTAINING PROTEIN"/>
    <property type="match status" value="1"/>
</dbReference>
<evidence type="ECO:0000256" key="3">
    <source>
        <dbReference type="SAM" id="MobiDB-lite"/>
    </source>
</evidence>
<dbReference type="InterPro" id="IPR008972">
    <property type="entry name" value="Cupredoxin"/>
</dbReference>
<organism evidence="6 7">
    <name type="scientific">Forsythia ovata</name>
    <dbReference type="NCBI Taxonomy" id="205694"/>
    <lineage>
        <taxon>Eukaryota</taxon>
        <taxon>Viridiplantae</taxon>
        <taxon>Streptophyta</taxon>
        <taxon>Embryophyta</taxon>
        <taxon>Tracheophyta</taxon>
        <taxon>Spermatophyta</taxon>
        <taxon>Magnoliopsida</taxon>
        <taxon>eudicotyledons</taxon>
        <taxon>Gunneridae</taxon>
        <taxon>Pentapetalae</taxon>
        <taxon>asterids</taxon>
        <taxon>lamiids</taxon>
        <taxon>Lamiales</taxon>
        <taxon>Oleaceae</taxon>
        <taxon>Forsythieae</taxon>
        <taxon>Forsythia</taxon>
    </lineage>
</organism>
<keyword evidence="4" id="KW-0732">Signal</keyword>
<feature type="domain" description="Phytocyanin" evidence="5">
    <location>
        <begin position="24"/>
        <end position="125"/>
    </location>
</feature>
<feature type="region of interest" description="Disordered" evidence="3">
    <location>
        <begin position="130"/>
        <end position="155"/>
    </location>
</feature>
<feature type="chain" id="PRO_5044804265" evidence="4">
    <location>
        <begin position="19"/>
        <end position="177"/>
    </location>
</feature>
<dbReference type="Pfam" id="PF02298">
    <property type="entry name" value="Cu_bind_like"/>
    <property type="match status" value="1"/>
</dbReference>
<dbReference type="AlphaFoldDB" id="A0ABD1R2T3"/>
<feature type="compositionally biased region" description="Low complexity" evidence="3">
    <location>
        <begin position="130"/>
        <end position="143"/>
    </location>
</feature>
<name>A0ABD1R2T3_9LAMI</name>
<dbReference type="EMBL" id="JBFOLJ010000013">
    <property type="protein sequence ID" value="KAL2482713.1"/>
    <property type="molecule type" value="Genomic_DNA"/>
</dbReference>
<evidence type="ECO:0000313" key="7">
    <source>
        <dbReference type="Proteomes" id="UP001604277"/>
    </source>
</evidence>
<evidence type="ECO:0000256" key="1">
    <source>
        <dbReference type="ARBA" id="ARBA00023157"/>
    </source>
</evidence>
<evidence type="ECO:0000256" key="2">
    <source>
        <dbReference type="ARBA" id="ARBA00023180"/>
    </source>
</evidence>
<dbReference type="FunFam" id="2.60.40.420:FF:000034">
    <property type="entry name" value="Cupredoxin superfamily protein"/>
    <property type="match status" value="1"/>
</dbReference>
<feature type="signal peptide" evidence="4">
    <location>
        <begin position="1"/>
        <end position="18"/>
    </location>
</feature>
<evidence type="ECO:0000313" key="6">
    <source>
        <dbReference type="EMBL" id="KAL2482713.1"/>
    </source>
</evidence>
<dbReference type="PROSITE" id="PS51485">
    <property type="entry name" value="PHYTOCYANIN"/>
    <property type="match status" value="1"/>
</dbReference>
<dbReference type="InterPro" id="IPR003245">
    <property type="entry name" value="Phytocyanin_dom"/>
</dbReference>
<keyword evidence="1" id="KW-1015">Disulfide bond</keyword>
<keyword evidence="7" id="KW-1185">Reference proteome</keyword>
<keyword evidence="2" id="KW-0325">Glycoprotein</keyword>
<accession>A0ABD1R2T3</accession>
<proteinExistence type="predicted"/>
<dbReference type="InterPro" id="IPR039391">
    <property type="entry name" value="Phytocyanin-like"/>
</dbReference>
<dbReference type="PANTHER" id="PTHR33021">
    <property type="entry name" value="BLUE COPPER PROTEIN"/>
    <property type="match status" value="1"/>
</dbReference>
<reference evidence="7" key="1">
    <citation type="submission" date="2024-07" db="EMBL/GenBank/DDBJ databases">
        <title>Two chromosome-level genome assemblies of Korean endemic species Abeliophyllum distichum and Forsythia ovata (Oleaceae).</title>
        <authorList>
            <person name="Jang H."/>
        </authorList>
    </citation>
    <scope>NUCLEOTIDE SEQUENCE [LARGE SCALE GENOMIC DNA]</scope>
</reference>
<comment type="caution">
    <text evidence="6">The sequence shown here is derived from an EMBL/GenBank/DDBJ whole genome shotgun (WGS) entry which is preliminary data.</text>
</comment>
<dbReference type="Proteomes" id="UP001604277">
    <property type="component" value="Unassembled WGS sequence"/>
</dbReference>
<evidence type="ECO:0000259" key="5">
    <source>
        <dbReference type="PROSITE" id="PS51485"/>
    </source>
</evidence>
<dbReference type="Gene3D" id="2.60.40.420">
    <property type="entry name" value="Cupredoxins - blue copper proteins"/>
    <property type="match status" value="1"/>
</dbReference>
<evidence type="ECO:0000256" key="4">
    <source>
        <dbReference type="SAM" id="SignalP"/>
    </source>
</evidence>
<protein>
    <submittedName>
        <fullName evidence="6">Basic blue protein-like</fullName>
    </submittedName>
</protein>